<dbReference type="SUPFAM" id="SSF143410">
    <property type="entry name" value="DOPA-like"/>
    <property type="match status" value="1"/>
</dbReference>
<sequence length="172" mass="19184">MWAVFLLAAITMGAAVPVHDDVDDVVAKEFHFHLYYFQTNNASSAYAAELVTRITAMSASMDTFIGVPLHLNTKPVGPHPVGSCEVWCPREYFARAYSWFALNRGPLSILIHPLTRHELRDHTDRAAWLGPSFRLDLSVLSPLLDKPPLQYPELHLGYSAPTDAVTRVAMPI</sequence>
<dbReference type="EMBL" id="OVEO01000002">
    <property type="protein sequence ID" value="SPQ94340.1"/>
    <property type="molecule type" value="Genomic_DNA"/>
</dbReference>
<accession>A0A0G4IIF1</accession>
<dbReference type="AlphaFoldDB" id="A0A0G4IIF1"/>
<dbReference type="EMBL" id="CDSF01000002">
    <property type="protein sequence ID" value="CEO95011.1"/>
    <property type="molecule type" value="Genomic_DNA"/>
</dbReference>
<evidence type="ECO:0000313" key="2">
    <source>
        <dbReference type="EMBL" id="CEO95011.1"/>
    </source>
</evidence>
<dbReference type="Proteomes" id="UP000290189">
    <property type="component" value="Unassembled WGS sequence"/>
</dbReference>
<organism evidence="2 4">
    <name type="scientific">Plasmodiophora brassicae</name>
    <name type="common">Clubroot disease agent</name>
    <dbReference type="NCBI Taxonomy" id="37360"/>
    <lineage>
        <taxon>Eukaryota</taxon>
        <taxon>Sar</taxon>
        <taxon>Rhizaria</taxon>
        <taxon>Endomyxa</taxon>
        <taxon>Phytomyxea</taxon>
        <taxon>Plasmodiophorida</taxon>
        <taxon>Plasmodiophoridae</taxon>
        <taxon>Plasmodiophora</taxon>
    </lineage>
</organism>
<evidence type="ECO:0000256" key="1">
    <source>
        <dbReference type="SAM" id="SignalP"/>
    </source>
</evidence>
<evidence type="ECO:0000313" key="4">
    <source>
        <dbReference type="Proteomes" id="UP000039324"/>
    </source>
</evidence>
<proteinExistence type="predicted"/>
<reference evidence="3 5" key="2">
    <citation type="submission" date="2018-03" db="EMBL/GenBank/DDBJ databases">
        <authorList>
            <person name="Fogelqvist J."/>
        </authorList>
    </citation>
    <scope>NUCLEOTIDE SEQUENCE [LARGE SCALE GENOMIC DNA]</scope>
</reference>
<evidence type="ECO:0000313" key="5">
    <source>
        <dbReference type="Proteomes" id="UP000290189"/>
    </source>
</evidence>
<geneLocation type="mitochondrion" evidence="3"/>
<dbReference type="Proteomes" id="UP000039324">
    <property type="component" value="Unassembled WGS sequence"/>
</dbReference>
<keyword evidence="3" id="KW-0496">Mitochondrion</keyword>
<evidence type="ECO:0008006" key="6">
    <source>
        <dbReference type="Google" id="ProtNLM"/>
    </source>
</evidence>
<gene>
    <name evidence="2" type="ORF">PBRA_003824</name>
    <name evidence="3" type="ORF">PLBR_LOCUS1555</name>
</gene>
<name>A0A0G4IIF1_PLABS</name>
<dbReference type="Pfam" id="PF08883">
    <property type="entry name" value="DOPA_dioxygen"/>
    <property type="match status" value="1"/>
</dbReference>
<evidence type="ECO:0000313" key="3">
    <source>
        <dbReference type="EMBL" id="SPQ94340.1"/>
    </source>
</evidence>
<dbReference type="OrthoDB" id="9970095at2759"/>
<dbReference type="Gene3D" id="3.30.70.1240">
    <property type="entry name" value="DOPA-like domains"/>
    <property type="match status" value="1"/>
</dbReference>
<dbReference type="InterPro" id="IPR014980">
    <property type="entry name" value="DOPA_dioxygen"/>
</dbReference>
<dbReference type="PANTHER" id="PTHR36423:SF2">
    <property type="entry name" value="AFR070WP"/>
    <property type="match status" value="1"/>
</dbReference>
<dbReference type="PANTHER" id="PTHR36423">
    <property type="entry name" value="AFR070WP"/>
    <property type="match status" value="1"/>
</dbReference>
<keyword evidence="4" id="KW-1185">Reference proteome</keyword>
<keyword evidence="1" id="KW-0732">Signal</keyword>
<feature type="chain" id="PRO_5035990664" description="DOPA 4,5-dioxygenase" evidence="1">
    <location>
        <begin position="16"/>
        <end position="172"/>
    </location>
</feature>
<dbReference type="OMA" id="PWPIYLD"/>
<reference evidence="2 4" key="1">
    <citation type="submission" date="2015-02" db="EMBL/GenBank/DDBJ databases">
        <authorList>
            <person name="Chooi Y.-H."/>
        </authorList>
    </citation>
    <scope>NUCLEOTIDE SEQUENCE [LARGE SCALE GENOMIC DNA]</scope>
    <source>
        <strain evidence="2">E3</strain>
    </source>
</reference>
<dbReference type="InterPro" id="IPR023389">
    <property type="entry name" value="DOPA-like_sf"/>
</dbReference>
<protein>
    <recommendedName>
        <fullName evidence="6">DOPA 4,5-dioxygenase</fullName>
    </recommendedName>
</protein>
<feature type="signal peptide" evidence="1">
    <location>
        <begin position="1"/>
        <end position="15"/>
    </location>
</feature>